<sequence length="114" mass="13194">MAKRKKIERQERAKVIIDMNDFLIKYAESILGPKPDLAQQLYQAGKDEISGIDQLLQDDGFGRKDKYEDIATGFVYNFYQVDSATNKQVAKELVQEAIRDMGKNAKKYNRWAEE</sequence>
<organism evidence="1 2">
    <name type="scientific">Fructilactobacillus florum DSM 22689 = JCM 16035</name>
    <dbReference type="NCBI Taxonomy" id="1423745"/>
    <lineage>
        <taxon>Bacteria</taxon>
        <taxon>Bacillati</taxon>
        <taxon>Bacillota</taxon>
        <taxon>Bacilli</taxon>
        <taxon>Lactobacillales</taxon>
        <taxon>Lactobacillaceae</taxon>
        <taxon>Fructilactobacillus</taxon>
    </lineage>
</organism>
<dbReference type="EMBL" id="AYZI01000008">
    <property type="protein sequence ID" value="KRM90563.1"/>
    <property type="molecule type" value="Genomic_DNA"/>
</dbReference>
<reference evidence="1 2" key="1">
    <citation type="journal article" date="2015" name="Genome Announc.">
        <title>Expanding the biotechnology potential of lactobacilli through comparative genomics of 213 strains and associated genera.</title>
        <authorList>
            <person name="Sun Z."/>
            <person name="Harris H.M."/>
            <person name="McCann A."/>
            <person name="Guo C."/>
            <person name="Argimon S."/>
            <person name="Zhang W."/>
            <person name="Yang X."/>
            <person name="Jeffery I.B."/>
            <person name="Cooney J.C."/>
            <person name="Kagawa T.F."/>
            <person name="Liu W."/>
            <person name="Song Y."/>
            <person name="Salvetti E."/>
            <person name="Wrobel A."/>
            <person name="Rasinkangas P."/>
            <person name="Parkhill J."/>
            <person name="Rea M.C."/>
            <person name="O'Sullivan O."/>
            <person name="Ritari J."/>
            <person name="Douillard F.P."/>
            <person name="Paul Ross R."/>
            <person name="Yang R."/>
            <person name="Briner A.E."/>
            <person name="Felis G.E."/>
            <person name="de Vos W.M."/>
            <person name="Barrangou R."/>
            <person name="Klaenhammer T.R."/>
            <person name="Caufield P.W."/>
            <person name="Cui Y."/>
            <person name="Zhang H."/>
            <person name="O'Toole P.W."/>
        </authorList>
    </citation>
    <scope>NUCLEOTIDE SEQUENCE [LARGE SCALE GENOMIC DNA]</scope>
    <source>
        <strain evidence="1 2">DSM 22689</strain>
    </source>
</reference>
<dbReference type="AlphaFoldDB" id="A0A0R2CS91"/>
<dbReference type="Proteomes" id="UP000051586">
    <property type="component" value="Unassembled WGS sequence"/>
</dbReference>
<accession>A0A0R2CS91</accession>
<name>A0A0R2CS91_9LACO</name>
<dbReference type="PATRIC" id="fig|1423745.4.peg.1315"/>
<dbReference type="STRING" id="1423745.GCA_001311215_00700"/>
<protein>
    <submittedName>
        <fullName evidence="1">Uncharacterized protein</fullName>
    </submittedName>
</protein>
<comment type="caution">
    <text evidence="1">The sequence shown here is derived from an EMBL/GenBank/DDBJ whole genome shotgun (WGS) entry which is preliminary data.</text>
</comment>
<evidence type="ECO:0000313" key="2">
    <source>
        <dbReference type="Proteomes" id="UP000051586"/>
    </source>
</evidence>
<gene>
    <name evidence="1" type="ORF">FC87_GL001249</name>
</gene>
<evidence type="ECO:0000313" key="1">
    <source>
        <dbReference type="EMBL" id="KRM90563.1"/>
    </source>
</evidence>
<proteinExistence type="predicted"/>
<dbReference type="RefSeq" id="WP_009167095.1">
    <property type="nucleotide sequence ID" value="NZ_AYZI01000008.1"/>
</dbReference>